<comment type="caution">
    <text evidence="6">The sequence shown here is derived from an EMBL/GenBank/DDBJ whole genome shotgun (WGS) entry which is preliminary data.</text>
</comment>
<dbReference type="SUPFAM" id="SSF51735">
    <property type="entry name" value="NAD(P)-binding Rossmann-fold domains"/>
    <property type="match status" value="1"/>
</dbReference>
<evidence type="ECO:0000256" key="4">
    <source>
        <dbReference type="RuleBase" id="RU000363"/>
    </source>
</evidence>
<sequence length="315" mass="34752">MEQKKASWGFWLGSFAFALTIPLMAYRIIRKLCGKKSYDSFKGKVVVITGASSGIGEALAHEFYKQGCKVVLCARRQEELERVKLDLLQKHPTVPTYPPVVVPTDLSDINSLEGIVNQIIDITGHIDFLINNGGISNRGSVIDTNNDVFIRIMTVNYFGAVALTKAALPHMIKQKQGYIVFINSVQGLIAIPNRSAYAASKHALKAFGDTLRSEVARFNIHVTVINAGYVHTALSLNALTGSGNAHGQMDTATAQGYSTDYVAEKTALAVAQKDPEVILAPLIHKMAILMRTNLPRLYFYVMAWRAQRESKQHEM</sequence>
<accession>A0A8K0CAH4</accession>
<dbReference type="GO" id="GO:0016491">
    <property type="term" value="F:oxidoreductase activity"/>
    <property type="evidence" value="ECO:0007669"/>
    <property type="project" value="UniProtKB-KW"/>
</dbReference>
<evidence type="ECO:0000256" key="1">
    <source>
        <dbReference type="ARBA" id="ARBA00006484"/>
    </source>
</evidence>
<evidence type="ECO:0000256" key="3">
    <source>
        <dbReference type="ARBA" id="ARBA00037096"/>
    </source>
</evidence>
<keyword evidence="2" id="KW-0560">Oxidoreductase</keyword>
<dbReference type="EMBL" id="VTPC01090924">
    <property type="protein sequence ID" value="KAF2880702.1"/>
    <property type="molecule type" value="Genomic_DNA"/>
</dbReference>
<keyword evidence="5" id="KW-0472">Membrane</keyword>
<dbReference type="PROSITE" id="PS00061">
    <property type="entry name" value="ADH_SHORT"/>
    <property type="match status" value="1"/>
</dbReference>
<dbReference type="AlphaFoldDB" id="A0A8K0CAH4"/>
<keyword evidence="5" id="KW-0812">Transmembrane</keyword>
<comment type="function">
    <text evidence="3">Putative oxidoreductase.</text>
</comment>
<evidence type="ECO:0000313" key="7">
    <source>
        <dbReference type="Proteomes" id="UP000801492"/>
    </source>
</evidence>
<dbReference type="CDD" id="cd05332">
    <property type="entry name" value="11beta-HSD1_like_SDR_c"/>
    <property type="match status" value="1"/>
</dbReference>
<dbReference type="PRINTS" id="PR00081">
    <property type="entry name" value="GDHRDH"/>
</dbReference>
<organism evidence="6 7">
    <name type="scientific">Ignelater luminosus</name>
    <name type="common">Cucubano</name>
    <name type="synonym">Pyrophorus luminosus</name>
    <dbReference type="NCBI Taxonomy" id="2038154"/>
    <lineage>
        <taxon>Eukaryota</taxon>
        <taxon>Metazoa</taxon>
        <taxon>Ecdysozoa</taxon>
        <taxon>Arthropoda</taxon>
        <taxon>Hexapoda</taxon>
        <taxon>Insecta</taxon>
        <taxon>Pterygota</taxon>
        <taxon>Neoptera</taxon>
        <taxon>Endopterygota</taxon>
        <taxon>Coleoptera</taxon>
        <taxon>Polyphaga</taxon>
        <taxon>Elateriformia</taxon>
        <taxon>Elateroidea</taxon>
        <taxon>Elateridae</taxon>
        <taxon>Agrypninae</taxon>
        <taxon>Pyrophorini</taxon>
        <taxon>Ignelater</taxon>
    </lineage>
</organism>
<dbReference type="PRINTS" id="PR00080">
    <property type="entry name" value="SDRFAMILY"/>
</dbReference>
<evidence type="ECO:0000313" key="6">
    <source>
        <dbReference type="EMBL" id="KAF2880702.1"/>
    </source>
</evidence>
<evidence type="ECO:0000256" key="5">
    <source>
        <dbReference type="SAM" id="Phobius"/>
    </source>
</evidence>
<gene>
    <name evidence="6" type="ORF">ILUMI_25473</name>
</gene>
<dbReference type="InterPro" id="IPR036291">
    <property type="entry name" value="NAD(P)-bd_dom_sf"/>
</dbReference>
<dbReference type="NCBIfam" id="NF004825">
    <property type="entry name" value="PRK06181.1"/>
    <property type="match status" value="1"/>
</dbReference>
<reference evidence="6" key="1">
    <citation type="submission" date="2019-08" db="EMBL/GenBank/DDBJ databases">
        <title>The genome of the North American firefly Photinus pyralis.</title>
        <authorList>
            <consortium name="Photinus pyralis genome working group"/>
            <person name="Fallon T.R."/>
            <person name="Sander Lower S.E."/>
            <person name="Weng J.-K."/>
        </authorList>
    </citation>
    <scope>NUCLEOTIDE SEQUENCE</scope>
    <source>
        <strain evidence="6">TRF0915ILg1</strain>
        <tissue evidence="6">Whole body</tissue>
    </source>
</reference>
<protein>
    <recommendedName>
        <fullName evidence="8">Dehydrogenase/reductase SDR family protein 7-like</fullName>
    </recommendedName>
</protein>
<dbReference type="PIRSF" id="PIRSF000126">
    <property type="entry name" value="11-beta-HSD1"/>
    <property type="match status" value="1"/>
</dbReference>
<evidence type="ECO:0008006" key="8">
    <source>
        <dbReference type="Google" id="ProtNLM"/>
    </source>
</evidence>
<dbReference type="InterPro" id="IPR002347">
    <property type="entry name" value="SDR_fam"/>
</dbReference>
<dbReference type="PANTHER" id="PTHR44196">
    <property type="entry name" value="DEHYDROGENASE/REDUCTASE SDR FAMILY MEMBER 7B"/>
    <property type="match status" value="1"/>
</dbReference>
<dbReference type="Pfam" id="PF00106">
    <property type="entry name" value="adh_short"/>
    <property type="match status" value="1"/>
</dbReference>
<dbReference type="Gene3D" id="3.40.50.720">
    <property type="entry name" value="NAD(P)-binding Rossmann-like Domain"/>
    <property type="match status" value="1"/>
</dbReference>
<feature type="transmembrane region" description="Helical" evidence="5">
    <location>
        <begin position="6"/>
        <end position="26"/>
    </location>
</feature>
<name>A0A8K0CAH4_IGNLU</name>
<dbReference type="InterPro" id="IPR020904">
    <property type="entry name" value="Sc_DH/Rdtase_CS"/>
</dbReference>
<keyword evidence="7" id="KW-1185">Reference proteome</keyword>
<dbReference type="GO" id="GO:0016020">
    <property type="term" value="C:membrane"/>
    <property type="evidence" value="ECO:0007669"/>
    <property type="project" value="TreeGrafter"/>
</dbReference>
<dbReference type="PANTHER" id="PTHR44196:SF1">
    <property type="entry name" value="DEHYDROGENASE_REDUCTASE SDR FAMILY MEMBER 7B"/>
    <property type="match status" value="1"/>
</dbReference>
<dbReference type="Proteomes" id="UP000801492">
    <property type="component" value="Unassembled WGS sequence"/>
</dbReference>
<comment type="similarity">
    <text evidence="1 4">Belongs to the short-chain dehydrogenases/reductases (SDR) family.</text>
</comment>
<evidence type="ECO:0000256" key="2">
    <source>
        <dbReference type="ARBA" id="ARBA00023002"/>
    </source>
</evidence>
<keyword evidence="5" id="KW-1133">Transmembrane helix</keyword>
<dbReference type="OrthoDB" id="5307821at2759"/>
<proteinExistence type="inferred from homology"/>